<dbReference type="EMBL" id="JAAIWM010000002">
    <property type="protein sequence ID" value="NEY71375.1"/>
    <property type="molecule type" value="Genomic_DNA"/>
</dbReference>
<accession>A0A6M0Q4R3</accession>
<reference evidence="2 3" key="1">
    <citation type="submission" date="2020-02" db="EMBL/GenBank/DDBJ databases">
        <title>Bacillus aquiflavi sp. nov., isolated from yellow water of strong flavor Chinese baijiu in Yibin region of China.</title>
        <authorList>
            <person name="Xie J."/>
        </authorList>
    </citation>
    <scope>NUCLEOTIDE SEQUENCE [LARGE SCALE GENOMIC DNA]</scope>
    <source>
        <strain evidence="2 3">SA4</strain>
    </source>
</reference>
<name>A0A6M0Q4R3_9BACI</name>
<feature type="chain" id="PRO_5039291642" evidence="1">
    <location>
        <begin position="21"/>
        <end position="120"/>
    </location>
</feature>
<feature type="signal peptide" evidence="1">
    <location>
        <begin position="1"/>
        <end position="20"/>
    </location>
</feature>
<protein>
    <submittedName>
        <fullName evidence="2">Uncharacterized protein</fullName>
    </submittedName>
</protein>
<organism evidence="2 3">
    <name type="scientific">Bacillus mesophilus</name>
    <dbReference type="NCBI Taxonomy" id="1808955"/>
    <lineage>
        <taxon>Bacteria</taxon>
        <taxon>Bacillati</taxon>
        <taxon>Bacillota</taxon>
        <taxon>Bacilli</taxon>
        <taxon>Bacillales</taxon>
        <taxon>Bacillaceae</taxon>
        <taxon>Bacillus</taxon>
    </lineage>
</organism>
<proteinExistence type="predicted"/>
<keyword evidence="1" id="KW-0732">Signal</keyword>
<keyword evidence="3" id="KW-1185">Reference proteome</keyword>
<dbReference type="Proteomes" id="UP000481043">
    <property type="component" value="Unassembled WGS sequence"/>
</dbReference>
<dbReference type="RefSeq" id="WP_163178834.1">
    <property type="nucleotide sequence ID" value="NZ_JAAIWM010000002.1"/>
</dbReference>
<gene>
    <name evidence="2" type="ORF">G4D63_06415</name>
</gene>
<dbReference type="AlphaFoldDB" id="A0A6M0Q4R3"/>
<evidence type="ECO:0000313" key="3">
    <source>
        <dbReference type="Proteomes" id="UP000481043"/>
    </source>
</evidence>
<sequence length="120" mass="13391">MKSKLLLILLILISMLIACSTDTTVEQQVNPFDSSGLLAQKNNTFAVHTIGSTVIHPNDLTKAKIKKVIDSVSNQSSLENFKEQHPSIEITQEPAFLVFDTNKLVHTSYSYEDLLAFLQK</sequence>
<comment type="caution">
    <text evidence="2">The sequence shown here is derived from an EMBL/GenBank/DDBJ whole genome shotgun (WGS) entry which is preliminary data.</text>
</comment>
<evidence type="ECO:0000256" key="1">
    <source>
        <dbReference type="SAM" id="SignalP"/>
    </source>
</evidence>
<dbReference type="PROSITE" id="PS51257">
    <property type="entry name" value="PROKAR_LIPOPROTEIN"/>
    <property type="match status" value="1"/>
</dbReference>
<evidence type="ECO:0000313" key="2">
    <source>
        <dbReference type="EMBL" id="NEY71375.1"/>
    </source>
</evidence>